<evidence type="ECO:0000313" key="1">
    <source>
        <dbReference type="EMBL" id="QNN60744.1"/>
    </source>
</evidence>
<dbReference type="KEGG" id="eio:H9L01_10330"/>
<sequence>MKPVEDILYDLVLPLVEDEKSLSVKRLPSLDEKEVILAIYAESADIARLIGRQGVMAHAIRQTMAIGSRVLDQRISIKFESY</sequence>
<dbReference type="RefSeq" id="WP_187533866.1">
    <property type="nucleotide sequence ID" value="NZ_CBCSHU010000021.1"/>
</dbReference>
<protein>
    <submittedName>
        <fullName evidence="1">KH domain-containing protein</fullName>
    </submittedName>
</protein>
<dbReference type="Pfam" id="PF13083">
    <property type="entry name" value="KH_KhpA-B"/>
    <property type="match status" value="1"/>
</dbReference>
<name>A0A7G9RYR9_9FIRM</name>
<organism evidence="1 2">
    <name type="scientific">Erysipelothrix inopinata</name>
    <dbReference type="NCBI Taxonomy" id="225084"/>
    <lineage>
        <taxon>Bacteria</taxon>
        <taxon>Bacillati</taxon>
        <taxon>Bacillota</taxon>
        <taxon>Erysipelotrichia</taxon>
        <taxon>Erysipelotrichales</taxon>
        <taxon>Erysipelotrichaceae</taxon>
        <taxon>Erysipelothrix</taxon>
    </lineage>
</organism>
<accession>A0A7G9RYR9</accession>
<keyword evidence="2" id="KW-1185">Reference proteome</keyword>
<proteinExistence type="predicted"/>
<reference evidence="1 2" key="1">
    <citation type="submission" date="2020-08" db="EMBL/GenBank/DDBJ databases">
        <title>Genome sequence of Erysipelothrix inopinata DSM 15511T.</title>
        <authorList>
            <person name="Hyun D.-W."/>
            <person name="Bae J.-W."/>
        </authorList>
    </citation>
    <scope>NUCLEOTIDE SEQUENCE [LARGE SCALE GENOMIC DNA]</scope>
    <source>
        <strain evidence="1 2">DSM 15511</strain>
    </source>
</reference>
<dbReference type="Proteomes" id="UP000515928">
    <property type="component" value="Chromosome"/>
</dbReference>
<dbReference type="AlphaFoldDB" id="A0A7G9RYR9"/>
<dbReference type="EMBL" id="CP060715">
    <property type="protein sequence ID" value="QNN60744.1"/>
    <property type="molecule type" value="Genomic_DNA"/>
</dbReference>
<gene>
    <name evidence="1" type="ORF">H9L01_10330</name>
</gene>
<evidence type="ECO:0000313" key="2">
    <source>
        <dbReference type="Proteomes" id="UP000515928"/>
    </source>
</evidence>